<keyword evidence="1" id="KW-1133">Transmembrane helix</keyword>
<dbReference type="RefSeq" id="WP_206004680.1">
    <property type="nucleotide sequence ID" value="NZ_CP070617.1"/>
</dbReference>
<name>A0A974VYH2_9NOCA</name>
<reference evidence="2 3" key="2">
    <citation type="journal article" date="2022" name="Arch. Microbiol.">
        <title>Rhodococcus pseudokoreensis sp. nov. isolated from the rhizosphere of young M26 apple rootstocks.</title>
        <authorList>
            <person name="Kampfer P."/>
            <person name="Glaeser S.P."/>
            <person name="Blom J."/>
            <person name="Wolf J."/>
            <person name="Benning S."/>
            <person name="Schloter M."/>
            <person name="Neumann-Schaal M."/>
        </authorList>
    </citation>
    <scope>NUCLEOTIDE SEQUENCE [LARGE SCALE GENOMIC DNA]</scope>
    <source>
        <strain evidence="2 3">R79</strain>
    </source>
</reference>
<reference evidence="2 3" key="1">
    <citation type="journal article" date="2021" name="Microbiol. Resour. Announc.">
        <title>Complete Genome Sequences of Two Rhodococcus sp. Strains with Large and Linear Chromosomes, Isolated from Apple Rhizosphere.</title>
        <authorList>
            <person name="Benning S."/>
            <person name="Brugnone N."/>
            <person name="Siani R."/>
            <person name="Kublik S."/>
            <person name="Schloter M."/>
            <person name="Rad V."/>
        </authorList>
    </citation>
    <scope>NUCLEOTIDE SEQUENCE [LARGE SCALE GENOMIC DNA]</scope>
    <source>
        <strain evidence="2 3">R79</strain>
    </source>
</reference>
<sequence length="58" mass="5904">MVTTTNANSTDGDETVTRSIRRRRFVHYAAVPIAGLAAVGIAFGATGIASAGTLPALD</sequence>
<keyword evidence="3" id="KW-1185">Reference proteome</keyword>
<accession>A0A974VYH2</accession>
<dbReference type="InterPro" id="IPR006311">
    <property type="entry name" value="TAT_signal"/>
</dbReference>
<organism evidence="2 3">
    <name type="scientific">Rhodococcus pseudokoreensis</name>
    <dbReference type="NCBI Taxonomy" id="2811421"/>
    <lineage>
        <taxon>Bacteria</taxon>
        <taxon>Bacillati</taxon>
        <taxon>Actinomycetota</taxon>
        <taxon>Actinomycetes</taxon>
        <taxon>Mycobacteriales</taxon>
        <taxon>Nocardiaceae</taxon>
        <taxon>Rhodococcus</taxon>
    </lineage>
</organism>
<geneLocation type="plasmid" evidence="2 3">
    <name>unnamed2</name>
</geneLocation>
<evidence type="ECO:0000313" key="2">
    <source>
        <dbReference type="EMBL" id="QSE87920.1"/>
    </source>
</evidence>
<dbReference type="Proteomes" id="UP000662986">
    <property type="component" value="Plasmid unnamed2"/>
</dbReference>
<proteinExistence type="predicted"/>
<evidence type="ECO:0000256" key="1">
    <source>
        <dbReference type="SAM" id="Phobius"/>
    </source>
</evidence>
<protein>
    <submittedName>
        <fullName evidence="2">Uncharacterized protein</fullName>
    </submittedName>
</protein>
<keyword evidence="2" id="KW-0614">Plasmid</keyword>
<dbReference type="PROSITE" id="PS51318">
    <property type="entry name" value="TAT"/>
    <property type="match status" value="1"/>
</dbReference>
<keyword evidence="1" id="KW-0472">Membrane</keyword>
<keyword evidence="1" id="KW-0812">Transmembrane</keyword>
<feature type="transmembrane region" description="Helical" evidence="1">
    <location>
        <begin position="25"/>
        <end position="49"/>
    </location>
</feature>
<evidence type="ECO:0000313" key="3">
    <source>
        <dbReference type="Proteomes" id="UP000662986"/>
    </source>
</evidence>
<dbReference type="EMBL" id="CP070617">
    <property type="protein sequence ID" value="QSE87920.1"/>
    <property type="molecule type" value="Genomic_DNA"/>
</dbReference>
<gene>
    <name evidence="2" type="ORF">JWS13_04210</name>
</gene>